<reference evidence="4 5" key="1">
    <citation type="submission" date="2020-12" db="EMBL/GenBank/DDBJ databases">
        <title>Draft genome sequence of furan degrading bacterial strain FUR100.</title>
        <authorList>
            <person name="Woiski C."/>
        </authorList>
    </citation>
    <scope>NUCLEOTIDE SEQUENCE [LARGE SCALE GENOMIC DNA]</scope>
    <source>
        <strain evidence="4 5">FUR100</strain>
    </source>
</reference>
<dbReference type="InterPro" id="IPR002543">
    <property type="entry name" value="FtsK_dom"/>
</dbReference>
<dbReference type="EMBL" id="JAECSB010000014">
    <property type="protein sequence ID" value="MBH5141425.1"/>
    <property type="molecule type" value="Genomic_DNA"/>
</dbReference>
<dbReference type="PROSITE" id="PS50901">
    <property type="entry name" value="FTSK"/>
    <property type="match status" value="1"/>
</dbReference>
<organism evidence="4 5">
    <name type="scientific">Rhodococcus erythropolis</name>
    <name type="common">Arthrobacter picolinophilus</name>
    <dbReference type="NCBI Taxonomy" id="1833"/>
    <lineage>
        <taxon>Bacteria</taxon>
        <taxon>Bacillati</taxon>
        <taxon>Actinomycetota</taxon>
        <taxon>Actinomycetes</taxon>
        <taxon>Mycobacteriales</taxon>
        <taxon>Nocardiaceae</taxon>
        <taxon>Rhodococcus</taxon>
        <taxon>Rhodococcus erythropolis group</taxon>
    </lineage>
</organism>
<evidence type="ECO:0000313" key="4">
    <source>
        <dbReference type="EMBL" id="MBH5141425.1"/>
    </source>
</evidence>
<gene>
    <name evidence="4" type="ORF">I3517_02190</name>
</gene>
<evidence type="ECO:0000313" key="5">
    <source>
        <dbReference type="Proteomes" id="UP000627573"/>
    </source>
</evidence>
<feature type="compositionally biased region" description="Pro residues" evidence="2">
    <location>
        <begin position="26"/>
        <end position="38"/>
    </location>
</feature>
<evidence type="ECO:0000259" key="3">
    <source>
        <dbReference type="PROSITE" id="PS50901"/>
    </source>
</evidence>
<comment type="caution">
    <text evidence="4">The sequence shown here is derived from an EMBL/GenBank/DDBJ whole genome shotgun (WGS) entry which is preliminary data.</text>
</comment>
<feature type="region of interest" description="Disordered" evidence="2">
    <location>
        <begin position="1"/>
        <end position="95"/>
    </location>
</feature>
<keyword evidence="1" id="KW-0067">ATP-binding</keyword>
<dbReference type="Gene3D" id="3.40.50.300">
    <property type="entry name" value="P-loop containing nucleotide triphosphate hydrolases"/>
    <property type="match status" value="1"/>
</dbReference>
<feature type="compositionally biased region" description="Low complexity" evidence="2">
    <location>
        <begin position="39"/>
        <end position="50"/>
    </location>
</feature>
<evidence type="ECO:0000256" key="2">
    <source>
        <dbReference type="SAM" id="MobiDB-lite"/>
    </source>
</evidence>
<dbReference type="AlphaFoldDB" id="A0A8I0ZVQ8"/>
<feature type="compositionally biased region" description="Basic and acidic residues" evidence="2">
    <location>
        <begin position="10"/>
        <end position="19"/>
    </location>
</feature>
<feature type="compositionally biased region" description="Low complexity" evidence="2">
    <location>
        <begin position="61"/>
        <end position="72"/>
    </location>
</feature>
<sequence length="751" mass="80327">MDDDDMIAEIQRRKAERQARRSKPPAEQPPAEQPPKPQSPDATTATEPTTVPAPTPPAPASPLELPAEQAPETPEPPIEPTPETVETDNSEAEAQAQAAAAALIQLMRAAGGWRRLGDDVTGTLHELGNRMLADPERASDPARAGCSTITTTALDKLETRIHAVAVAWVSGVEGTILTADPLSDIATTMLAEALSPAIEQVQAIVDAVGALTSRVAAVNPDLAEPWKELTRHLRGRLANLAAAAENTGKRGTPAHKLARAHAQAQAALAAMTPDERKKAAREAAIRRMSPAEAAAARKADAEAESAALEAAAEAEAVDQWRGVVPDLVARYPLVAAIVQTGHLPVVEMLRAAGLGKKTISTRKNSDGTTTKLVSEELPTLAAIVETDQGIELEFEPLRGQSVSNWQSALGVLGIEMGCGSLTAAQRGQYIAIATNDAPVPEPPKILQLPEPIAFDSERGRSYLGKNAAGEDIWLTWADKAGGVFGGVPGCGKTGSLLPIVAGLAERAEIHIFDGKGEHDWDPLRRIARTFDSSGEIDGPIVSRLRQLEKLRRARGAAIYAVTRRWIGPGPDDYENENNFWNIPIEQREKLGLYPVFVVIDECHTWLDKKEAADKEDVAQIVEVTRLLTRFAKKGRSAGLITVLATQKPEVESLPSPIRDALAVKVCYQTTTDPQAKTILNTLPPDGPTRPKTIADDEKGRCVTKVGKQFDLVQSLFVSPRDLAAAMRGKTQVPDQFTIATELAGGLTLPED</sequence>
<dbReference type="InterPro" id="IPR027417">
    <property type="entry name" value="P-loop_NTPase"/>
</dbReference>
<evidence type="ECO:0000256" key="1">
    <source>
        <dbReference type="PROSITE-ProRule" id="PRU00289"/>
    </source>
</evidence>
<keyword evidence="5" id="KW-1185">Reference proteome</keyword>
<feature type="compositionally biased region" description="Pro residues" evidence="2">
    <location>
        <begin position="51"/>
        <end position="60"/>
    </location>
</feature>
<feature type="binding site" evidence="1">
    <location>
        <begin position="486"/>
        <end position="493"/>
    </location>
    <ligand>
        <name>ATP</name>
        <dbReference type="ChEBI" id="CHEBI:30616"/>
    </ligand>
</feature>
<accession>A0A8I0ZVQ8</accession>
<protein>
    <recommendedName>
        <fullName evidence="3">FtsK domain-containing protein</fullName>
    </recommendedName>
</protein>
<feature type="domain" description="FtsK" evidence="3">
    <location>
        <begin position="469"/>
        <end position="676"/>
    </location>
</feature>
<dbReference type="GO" id="GO:0003677">
    <property type="term" value="F:DNA binding"/>
    <property type="evidence" value="ECO:0007669"/>
    <property type="project" value="InterPro"/>
</dbReference>
<dbReference type="Proteomes" id="UP000627573">
    <property type="component" value="Unassembled WGS sequence"/>
</dbReference>
<dbReference type="GO" id="GO:0005524">
    <property type="term" value="F:ATP binding"/>
    <property type="evidence" value="ECO:0007669"/>
    <property type="project" value="UniProtKB-UniRule"/>
</dbReference>
<keyword evidence="1" id="KW-0547">Nucleotide-binding</keyword>
<proteinExistence type="predicted"/>
<dbReference type="SUPFAM" id="SSF52540">
    <property type="entry name" value="P-loop containing nucleoside triphosphate hydrolases"/>
    <property type="match status" value="1"/>
</dbReference>
<name>A0A8I0ZVQ8_RHOER</name>
<dbReference type="RefSeq" id="WP_197940462.1">
    <property type="nucleotide sequence ID" value="NZ_JAECSB010000014.1"/>
</dbReference>